<protein>
    <submittedName>
        <fullName evidence="5">HER146Wp</fullName>
    </submittedName>
</protein>
<dbReference type="GeneID" id="28724714"/>
<feature type="region of interest" description="Disordered" evidence="4">
    <location>
        <begin position="256"/>
        <end position="285"/>
    </location>
</feature>
<dbReference type="OrthoDB" id="1284551at2759"/>
<evidence type="ECO:0000256" key="2">
    <source>
        <dbReference type="ARBA" id="ARBA00022737"/>
    </source>
</evidence>
<sequence>MDYRTGKRSSMSIGRLQRPLDQLQSAGGTGIYQRPAPASLYNSRPGIDQPVQQMVCCYQHSSPLFAVDWSVGDKVALGTYKEDSFNKLCIVEPTPDLVYWKNTQHANLLYPISKLQWMPTSTTRLATCSDSLRVWSVDEELQERVNLSLSKYGNDAGDAADSHTLGQLPPVTSFDWNSVDTNIILSCSVDTTCTIWDLQASNYVKTQLIAHDSDVYDAKFLTQSNNLFASCGGDGSVRVFDLRCLAHSTIIYEPQRQTNSNSPSEIQISNSSQDGQEQRKAEESHVSGLENNALLRLEPSPFEANLLATIRQDSNAVIILDMRYPGSPILTLTGHVGAVNQIKWHPSKPHVLISCGDDCQVLYWDLLELLSDNALTSGTPQQRWSSSGTVHSVDVPQMSFTAQHEVNNLTWRPKGDWIGYVAGKRFRNLKT</sequence>
<dbReference type="PANTHER" id="PTHR19919">
    <property type="entry name" value="WD REPEAT CONTAINING PROTEIN"/>
    <property type="match status" value="1"/>
</dbReference>
<dbReference type="PROSITE" id="PS50082">
    <property type="entry name" value="WD_REPEATS_2"/>
    <property type="match status" value="1"/>
</dbReference>
<dbReference type="EMBL" id="CP014245">
    <property type="protein sequence ID" value="AMD21425.1"/>
    <property type="molecule type" value="Genomic_DNA"/>
</dbReference>
<feature type="compositionally biased region" description="Basic and acidic residues" evidence="4">
    <location>
        <begin position="276"/>
        <end position="285"/>
    </location>
</feature>
<feature type="repeat" description="WD" evidence="3">
    <location>
        <begin position="332"/>
        <end position="366"/>
    </location>
</feature>
<dbReference type="PROSITE" id="PS50294">
    <property type="entry name" value="WD_REPEATS_REGION"/>
    <property type="match status" value="1"/>
</dbReference>
<gene>
    <name evidence="5" type="ORF">AW171_hschr53375</name>
</gene>
<dbReference type="AlphaFoldDB" id="A0A0X8HU25"/>
<evidence type="ECO:0000256" key="1">
    <source>
        <dbReference type="ARBA" id="ARBA00022574"/>
    </source>
</evidence>
<dbReference type="RefSeq" id="XP_017988421.1">
    <property type="nucleotide sequence ID" value="XM_018132932.1"/>
</dbReference>
<evidence type="ECO:0000256" key="3">
    <source>
        <dbReference type="PROSITE-ProRule" id="PRU00221"/>
    </source>
</evidence>
<dbReference type="InterPro" id="IPR015943">
    <property type="entry name" value="WD40/YVTN_repeat-like_dom_sf"/>
</dbReference>
<evidence type="ECO:0000256" key="4">
    <source>
        <dbReference type="SAM" id="MobiDB-lite"/>
    </source>
</evidence>
<dbReference type="Pfam" id="PF00400">
    <property type="entry name" value="WD40"/>
    <property type="match status" value="3"/>
</dbReference>
<reference evidence="5 6" key="1">
    <citation type="submission" date="2016-01" db="EMBL/GenBank/DDBJ databases">
        <title>Genome sequence of the yeast Holleya sinecauda.</title>
        <authorList>
            <person name="Dietrich F.S."/>
        </authorList>
    </citation>
    <scope>NUCLEOTIDE SEQUENCE [LARGE SCALE GENOMIC DNA]</scope>
    <source>
        <strain evidence="5 6">ATCC 58844</strain>
    </source>
</reference>
<keyword evidence="6" id="KW-1185">Reference proteome</keyword>
<feature type="compositionally biased region" description="Polar residues" evidence="4">
    <location>
        <begin position="256"/>
        <end position="275"/>
    </location>
</feature>
<accession>A0A0X8HU25</accession>
<dbReference type="SUPFAM" id="SSF50978">
    <property type="entry name" value="WD40 repeat-like"/>
    <property type="match status" value="1"/>
</dbReference>
<name>A0A0X8HU25_9SACH</name>
<proteinExistence type="predicted"/>
<dbReference type="InterPro" id="IPR045159">
    <property type="entry name" value="DCAF7-like"/>
</dbReference>
<keyword evidence="2" id="KW-0677">Repeat</keyword>
<dbReference type="InterPro" id="IPR001680">
    <property type="entry name" value="WD40_rpt"/>
</dbReference>
<evidence type="ECO:0000313" key="6">
    <source>
        <dbReference type="Proteomes" id="UP000243052"/>
    </source>
</evidence>
<dbReference type="Gene3D" id="2.130.10.10">
    <property type="entry name" value="YVTN repeat-like/Quinoprotein amine dehydrogenase"/>
    <property type="match status" value="1"/>
</dbReference>
<dbReference type="STRING" id="45286.A0A0X8HU25"/>
<dbReference type="SMART" id="SM00320">
    <property type="entry name" value="WD40"/>
    <property type="match status" value="4"/>
</dbReference>
<evidence type="ECO:0000313" key="5">
    <source>
        <dbReference type="EMBL" id="AMD21425.1"/>
    </source>
</evidence>
<dbReference type="Proteomes" id="UP000243052">
    <property type="component" value="Chromosome v"/>
</dbReference>
<keyword evidence="1 3" id="KW-0853">WD repeat</keyword>
<organism evidence="5 6">
    <name type="scientific">Eremothecium sinecaudum</name>
    <dbReference type="NCBI Taxonomy" id="45286"/>
    <lineage>
        <taxon>Eukaryota</taxon>
        <taxon>Fungi</taxon>
        <taxon>Dikarya</taxon>
        <taxon>Ascomycota</taxon>
        <taxon>Saccharomycotina</taxon>
        <taxon>Saccharomycetes</taxon>
        <taxon>Saccharomycetales</taxon>
        <taxon>Saccharomycetaceae</taxon>
        <taxon>Eremothecium</taxon>
    </lineage>
</organism>
<dbReference type="InterPro" id="IPR036322">
    <property type="entry name" value="WD40_repeat_dom_sf"/>
</dbReference>